<keyword evidence="1" id="KW-1133">Transmembrane helix</keyword>
<proteinExistence type="predicted"/>
<evidence type="ECO:0000259" key="2">
    <source>
        <dbReference type="Pfam" id="PF19830"/>
    </source>
</evidence>
<dbReference type="Pfam" id="PF19830">
    <property type="entry name" value="DUF6311"/>
    <property type="match status" value="1"/>
</dbReference>
<feature type="transmembrane region" description="Helical" evidence="1">
    <location>
        <begin position="271"/>
        <end position="289"/>
    </location>
</feature>
<organism evidence="4 5">
    <name type="scientific">Pseudomonas graminis</name>
    <dbReference type="NCBI Taxonomy" id="158627"/>
    <lineage>
        <taxon>Bacteria</taxon>
        <taxon>Pseudomonadati</taxon>
        <taxon>Pseudomonadota</taxon>
        <taxon>Gammaproteobacteria</taxon>
        <taxon>Pseudomonadales</taxon>
        <taxon>Pseudomonadaceae</taxon>
        <taxon>Pseudomonas</taxon>
    </lineage>
</organism>
<accession>A0A1C2E4L1</accession>
<protein>
    <submittedName>
        <fullName evidence="4">Uncharacterized protein</fullName>
    </submittedName>
</protein>
<dbReference type="EMBL" id="MDEN01000060">
    <property type="protein sequence ID" value="OCX21856.1"/>
    <property type="molecule type" value="Genomic_DNA"/>
</dbReference>
<dbReference type="RefSeq" id="WP_065988334.1">
    <property type="nucleotide sequence ID" value="NZ_MDEN01000060.1"/>
</dbReference>
<feature type="transmembrane region" description="Helical" evidence="1">
    <location>
        <begin position="208"/>
        <end position="228"/>
    </location>
</feature>
<evidence type="ECO:0000313" key="5">
    <source>
        <dbReference type="Proteomes" id="UP000095143"/>
    </source>
</evidence>
<feature type="domain" description="DUF6311" evidence="2">
    <location>
        <begin position="2"/>
        <end position="389"/>
    </location>
</feature>
<dbReference type="Proteomes" id="UP000095143">
    <property type="component" value="Unassembled WGS sequence"/>
</dbReference>
<dbReference type="AlphaFoldDB" id="A0A1C2E4L1"/>
<dbReference type="OrthoDB" id="1814621at2"/>
<feature type="transmembrane region" description="Helical" evidence="1">
    <location>
        <begin position="301"/>
        <end position="321"/>
    </location>
</feature>
<gene>
    <name evidence="4" type="ORF">BBI10_09810</name>
</gene>
<evidence type="ECO:0000313" key="4">
    <source>
        <dbReference type="EMBL" id="OCX21856.1"/>
    </source>
</evidence>
<feature type="transmembrane region" description="Helical" evidence="1">
    <location>
        <begin position="117"/>
        <end position="135"/>
    </location>
</feature>
<feature type="transmembrane region" description="Helical" evidence="1">
    <location>
        <begin position="348"/>
        <end position="365"/>
    </location>
</feature>
<comment type="caution">
    <text evidence="4">The sequence shown here is derived from an EMBL/GenBank/DDBJ whole genome shotgun (WGS) entry which is preliminary data.</text>
</comment>
<feature type="domain" description="DUF6311" evidence="3">
    <location>
        <begin position="412"/>
        <end position="519"/>
    </location>
</feature>
<name>A0A1C2E4L1_9PSED</name>
<dbReference type="InterPro" id="IPR046278">
    <property type="entry name" value="DUF6311"/>
</dbReference>
<feature type="transmembrane region" description="Helical" evidence="1">
    <location>
        <begin position="169"/>
        <end position="193"/>
    </location>
</feature>
<feature type="transmembrane region" description="Helical" evidence="1">
    <location>
        <begin position="65"/>
        <end position="85"/>
    </location>
</feature>
<reference evidence="4 5" key="1">
    <citation type="submission" date="2016-08" db="EMBL/GenBank/DDBJ databases">
        <title>Whole genome sequence of Pseudomonas graminis strain UASWS1507, a potential biological control agent for agriculture.</title>
        <authorList>
            <person name="Crovadore J."/>
            <person name="Calmin G."/>
            <person name="Chablais R."/>
            <person name="Cochard B."/>
            <person name="Lefort F."/>
        </authorList>
    </citation>
    <scope>NUCLEOTIDE SEQUENCE [LARGE SCALE GENOMIC DNA]</scope>
    <source>
        <strain evidence="4 5">UASWS1507</strain>
    </source>
</reference>
<feature type="transmembrane region" description="Helical" evidence="1">
    <location>
        <begin position="240"/>
        <end position="259"/>
    </location>
</feature>
<feature type="transmembrane region" description="Helical" evidence="1">
    <location>
        <begin position="91"/>
        <end position="110"/>
    </location>
</feature>
<evidence type="ECO:0000256" key="1">
    <source>
        <dbReference type="SAM" id="Phobius"/>
    </source>
</evidence>
<feature type="transmembrane region" description="Helical" evidence="1">
    <location>
        <begin position="141"/>
        <end position="157"/>
    </location>
</feature>
<sequence>MAIAAIFVYRYFPEGFIAGTSSYWMSETEDVTQYIAGFNAYFHSPLSFPLLAFDTFNYPVGTRATFVDIIPIYSLLLKLVLPSGMAPFNPFGYWVALAFILQSVGGWWILRELNVRSWSTLVCCTVLLVCFPALMARLGHISLMSHWILLMSIALYIRSNRLRQFATLGWTLILVVSINVHAYLFVMALMIYLCSALSSLDKLTRHSALRIIIPFVVLILVMAAALLPMPVGQVSPEWGFGYYSMNLLAPITGGSYVTIPDAMMPGQYEGFNYLGLGVIASFVYALIQLRREGWATVRRHRYLAIVLALFACYALSDSIYLGTRQIAVLNYPDFMKVLTSQFRASGRFFWPVGYIIVIFSLLTLYRTLPRKVLIPVMLALLVVQVSDLKMQRSNFKAGLNRPYTPLMTQSAWDAQIGKDVRNVYYYPKFRCGKADTLTTLIPMMNYVSLHNLKMNTGYIARHQPPCDENSLKSEIAGADIDHSVFVFVKSEFGDAAHVKRLLPEAESAQCADVDFAMVCHVKR</sequence>
<evidence type="ECO:0000259" key="3">
    <source>
        <dbReference type="Pfam" id="PF25853"/>
    </source>
</evidence>
<dbReference type="Pfam" id="PF25853">
    <property type="entry name" value="DUF6311_C"/>
    <property type="match status" value="1"/>
</dbReference>
<dbReference type="InterPro" id="IPR058671">
    <property type="entry name" value="DUF6311_C"/>
</dbReference>
<keyword evidence="1" id="KW-0472">Membrane</keyword>
<keyword evidence="1" id="KW-0812">Transmembrane</keyword>